<accession>A0ABD6AKY9</accession>
<dbReference type="Gene3D" id="3.90.230.10">
    <property type="entry name" value="Creatinase/methionine aminopeptidase superfamily"/>
    <property type="match status" value="1"/>
</dbReference>
<dbReference type="EMBL" id="JBHTBL010000006">
    <property type="protein sequence ID" value="MFC7324725.1"/>
    <property type="molecule type" value="Genomic_DNA"/>
</dbReference>
<feature type="region of interest" description="Disordered" evidence="4">
    <location>
        <begin position="1"/>
        <end position="22"/>
    </location>
</feature>
<protein>
    <submittedName>
        <fullName evidence="6">M24 family metallopeptidase</fullName>
    </submittedName>
</protein>
<keyword evidence="7" id="KW-1185">Reference proteome</keyword>
<comment type="similarity">
    <text evidence="3">Belongs to the peptidase M24B family.</text>
</comment>
<name>A0ABD6AKY9_9EURY</name>
<gene>
    <name evidence="6" type="ORF">ACFQMF_09045</name>
</gene>
<comment type="caution">
    <text evidence="6">The sequence shown here is derived from an EMBL/GenBank/DDBJ whole genome shotgun (WGS) entry which is preliminary data.</text>
</comment>
<evidence type="ECO:0000259" key="5">
    <source>
        <dbReference type="Pfam" id="PF00557"/>
    </source>
</evidence>
<dbReference type="InterPro" id="IPR001131">
    <property type="entry name" value="Peptidase_M24B_aminopep-P_CS"/>
</dbReference>
<feature type="region of interest" description="Disordered" evidence="4">
    <location>
        <begin position="164"/>
        <end position="185"/>
    </location>
</feature>
<dbReference type="SUPFAM" id="SSF55920">
    <property type="entry name" value="Creatinase/aminopeptidase"/>
    <property type="match status" value="1"/>
</dbReference>
<dbReference type="AlphaFoldDB" id="A0ABD6AKY9"/>
<evidence type="ECO:0000313" key="6">
    <source>
        <dbReference type="EMBL" id="MFC7324725.1"/>
    </source>
</evidence>
<evidence type="ECO:0000256" key="3">
    <source>
        <dbReference type="RuleBase" id="RU000590"/>
    </source>
</evidence>
<keyword evidence="2" id="KW-0378">Hydrolase</keyword>
<reference evidence="6 7" key="1">
    <citation type="journal article" date="2019" name="Int. J. Syst. Evol. Microbiol.">
        <title>The Global Catalogue of Microorganisms (GCM) 10K type strain sequencing project: providing services to taxonomists for standard genome sequencing and annotation.</title>
        <authorList>
            <consortium name="The Broad Institute Genomics Platform"/>
            <consortium name="The Broad Institute Genome Sequencing Center for Infectious Disease"/>
            <person name="Wu L."/>
            <person name="Ma J."/>
        </authorList>
    </citation>
    <scope>NUCLEOTIDE SEQUENCE [LARGE SCALE GENOMIC DNA]</scope>
    <source>
        <strain evidence="6 7">CGMCC 1.12554</strain>
    </source>
</reference>
<dbReference type="RefSeq" id="WP_256409851.1">
    <property type="nucleotide sequence ID" value="NZ_JANHDN010000008.1"/>
</dbReference>
<feature type="region of interest" description="Disordered" evidence="4">
    <location>
        <begin position="396"/>
        <end position="424"/>
    </location>
</feature>
<evidence type="ECO:0000256" key="2">
    <source>
        <dbReference type="ARBA" id="ARBA00022801"/>
    </source>
</evidence>
<feature type="domain" description="Peptidase M24" evidence="5">
    <location>
        <begin position="229"/>
        <end position="455"/>
    </location>
</feature>
<dbReference type="PANTHER" id="PTHR46112">
    <property type="entry name" value="AMINOPEPTIDASE"/>
    <property type="match status" value="1"/>
</dbReference>
<sequence length="473" mass="48393">MSDGGEGDGGDAALAGGDRRLRPLRTDLTPIAEAVAAADADAFVAVGDRFDDDVRYLTRFSGPDRASALVVVPEDGAEGDDEDRDGDGAGGRGAVARAVCCPPSLFAEQAEREFVGSARARSDGESDGDAGFHDGVAREVRTESVGDHAGERAAAAVAALLGDGDATEDEGSNGDGGSNADGAADRTLLVPPAVPHDAAVYLERAGNALASTDAVTTTRARKTGAELDRLRRVQRAAAAGMARAETVLAGSEVDEGDAGRPILRWAGAPLTTERLRREANAVLAARGVRDAGNTVIGAGPSAADLHYVGDEPVRPGETVLLDISPRGPDGYYGDLTRTFVVDGDGGWERRAYVAVEAAREAALAEVEPGVPAKTVHGEAAAELAAYGFDPNAGEGEAGFTHGTGHGVGVSLHESPSLSAGGAGKLRSGHVVTVEPGVYDPDVGGVRLEDLVVVTEDGYELLAEYPFGIVPEER</sequence>
<dbReference type="InterPro" id="IPR036005">
    <property type="entry name" value="Creatinase/aminopeptidase-like"/>
</dbReference>
<evidence type="ECO:0000256" key="4">
    <source>
        <dbReference type="SAM" id="MobiDB-lite"/>
    </source>
</evidence>
<proteinExistence type="inferred from homology"/>
<dbReference type="GO" id="GO:0046872">
    <property type="term" value="F:metal ion binding"/>
    <property type="evidence" value="ECO:0007669"/>
    <property type="project" value="UniProtKB-KW"/>
</dbReference>
<dbReference type="InterPro" id="IPR050659">
    <property type="entry name" value="Peptidase_M24B"/>
</dbReference>
<dbReference type="Pfam" id="PF00557">
    <property type="entry name" value="Peptidase_M24"/>
    <property type="match status" value="1"/>
</dbReference>
<dbReference type="Proteomes" id="UP001596545">
    <property type="component" value="Unassembled WGS sequence"/>
</dbReference>
<evidence type="ECO:0000313" key="7">
    <source>
        <dbReference type="Proteomes" id="UP001596545"/>
    </source>
</evidence>
<evidence type="ECO:0000256" key="1">
    <source>
        <dbReference type="ARBA" id="ARBA00022723"/>
    </source>
</evidence>
<organism evidence="6 7">
    <name type="scientific">Halorubrum rutilum</name>
    <dbReference type="NCBI Taxonomy" id="1364933"/>
    <lineage>
        <taxon>Archaea</taxon>
        <taxon>Methanobacteriati</taxon>
        <taxon>Methanobacteriota</taxon>
        <taxon>Stenosarchaea group</taxon>
        <taxon>Halobacteria</taxon>
        <taxon>Halobacteriales</taxon>
        <taxon>Haloferacaceae</taxon>
        <taxon>Halorubrum</taxon>
    </lineage>
</organism>
<dbReference type="GO" id="GO:0016787">
    <property type="term" value="F:hydrolase activity"/>
    <property type="evidence" value="ECO:0007669"/>
    <property type="project" value="UniProtKB-KW"/>
</dbReference>
<keyword evidence="1 3" id="KW-0479">Metal-binding</keyword>
<dbReference type="InterPro" id="IPR000994">
    <property type="entry name" value="Pept_M24"/>
</dbReference>
<dbReference type="PANTHER" id="PTHR46112:SF2">
    <property type="entry name" value="XAA-PRO AMINOPEPTIDASE P-RELATED"/>
    <property type="match status" value="1"/>
</dbReference>
<dbReference type="PROSITE" id="PS00491">
    <property type="entry name" value="PROLINE_PEPTIDASE"/>
    <property type="match status" value="1"/>
</dbReference>